<evidence type="ECO:0000256" key="1">
    <source>
        <dbReference type="SAM" id="MobiDB-lite"/>
    </source>
</evidence>
<organism evidence="2 3">
    <name type="scientific">Oryzias melastigma</name>
    <name type="common">Marine medaka</name>
    <dbReference type="NCBI Taxonomy" id="30732"/>
    <lineage>
        <taxon>Eukaryota</taxon>
        <taxon>Metazoa</taxon>
        <taxon>Chordata</taxon>
        <taxon>Craniata</taxon>
        <taxon>Vertebrata</taxon>
        <taxon>Euteleostomi</taxon>
        <taxon>Actinopterygii</taxon>
        <taxon>Neopterygii</taxon>
        <taxon>Teleostei</taxon>
        <taxon>Neoteleostei</taxon>
        <taxon>Acanthomorphata</taxon>
        <taxon>Ovalentaria</taxon>
        <taxon>Atherinomorphae</taxon>
        <taxon>Beloniformes</taxon>
        <taxon>Adrianichthyidae</taxon>
        <taxon>Oryziinae</taxon>
        <taxon>Oryzias</taxon>
    </lineage>
</organism>
<reference evidence="2" key="1">
    <citation type="journal article" name="BMC Genomics">
        <title>Long-read sequencing and de novo genome assembly of marine medaka (Oryzias melastigma).</title>
        <authorList>
            <person name="Liang P."/>
            <person name="Saqib H.S.A."/>
            <person name="Ni X."/>
            <person name="Shen Y."/>
        </authorList>
    </citation>
    <scope>NUCLEOTIDE SEQUENCE</scope>
    <source>
        <strain evidence="2">Bigg-433</strain>
    </source>
</reference>
<evidence type="ECO:0000313" key="3">
    <source>
        <dbReference type="Proteomes" id="UP000646548"/>
    </source>
</evidence>
<comment type="caution">
    <text evidence="2">The sequence shown here is derived from an EMBL/GenBank/DDBJ whole genome shotgun (WGS) entry which is preliminary data.</text>
</comment>
<dbReference type="Proteomes" id="UP000646548">
    <property type="component" value="Unassembled WGS sequence"/>
</dbReference>
<feature type="compositionally biased region" description="Basic and acidic residues" evidence="1">
    <location>
        <begin position="8"/>
        <end position="29"/>
    </location>
</feature>
<name>A0A834C155_ORYME</name>
<sequence>MSSIYLEEPIREPPDQSSARQDEFGEPRRSCFTAAPEARPAGLWRPSSAQPAGAGQSWQQRSWTAGSGSY</sequence>
<protein>
    <submittedName>
        <fullName evidence="2">Uncharacterized protein</fullName>
    </submittedName>
</protein>
<proteinExistence type="predicted"/>
<dbReference type="AlphaFoldDB" id="A0A834C155"/>
<feature type="compositionally biased region" description="Polar residues" evidence="1">
    <location>
        <begin position="56"/>
        <end position="70"/>
    </location>
</feature>
<feature type="region of interest" description="Disordered" evidence="1">
    <location>
        <begin position="1"/>
        <end position="70"/>
    </location>
</feature>
<dbReference type="EMBL" id="WKFB01000789">
    <property type="protein sequence ID" value="KAF6717911.1"/>
    <property type="molecule type" value="Genomic_DNA"/>
</dbReference>
<evidence type="ECO:0000313" key="2">
    <source>
        <dbReference type="EMBL" id="KAF6717911.1"/>
    </source>
</evidence>
<accession>A0A834C155</accession>
<gene>
    <name evidence="2" type="ORF">FQA47_024899</name>
</gene>